<keyword evidence="3" id="KW-0238">DNA-binding</keyword>
<keyword evidence="7" id="KW-1185">Reference proteome</keyword>
<dbReference type="InterPro" id="IPR036390">
    <property type="entry name" value="WH_DNA-bd_sf"/>
</dbReference>
<evidence type="ECO:0000256" key="2">
    <source>
        <dbReference type="ARBA" id="ARBA00023015"/>
    </source>
</evidence>
<evidence type="ECO:0000259" key="5">
    <source>
        <dbReference type="PROSITE" id="PS50943"/>
    </source>
</evidence>
<dbReference type="PROSITE" id="PS50943">
    <property type="entry name" value="HTH_CROC1"/>
    <property type="match status" value="1"/>
</dbReference>
<reference evidence="6 7" key="1">
    <citation type="submission" date="2017-10" db="EMBL/GenBank/DDBJ databases">
        <title>Draft genome sequence of cellulolytic Actinomyces sp CtC72 isolated from cattle rumen fluid.</title>
        <authorList>
            <person name="Joshi A.J."/>
            <person name="Vasudevan G."/>
            <person name="Lanjekar V.B."/>
            <person name="Hivarkar S."/>
            <person name="Engineer A."/>
            <person name="Pore S.D."/>
            <person name="Dhakephalkar P.K."/>
            <person name="Dagar S."/>
        </authorList>
    </citation>
    <scope>NUCLEOTIDE SEQUENCE [LARGE SCALE GENOMIC DNA]</scope>
    <source>
        <strain evidence="7">CtC72</strain>
    </source>
</reference>
<comment type="similarity">
    <text evidence="1">Belongs to the SorC transcriptional regulatory family.</text>
</comment>
<evidence type="ECO:0000256" key="1">
    <source>
        <dbReference type="ARBA" id="ARBA00010466"/>
    </source>
</evidence>
<keyword evidence="2" id="KW-0805">Transcription regulation</keyword>
<dbReference type="Pfam" id="PF04198">
    <property type="entry name" value="Sugar-bind"/>
    <property type="match status" value="1"/>
</dbReference>
<dbReference type="Proteomes" id="UP000194577">
    <property type="component" value="Unassembled WGS sequence"/>
</dbReference>
<organism evidence="6 7">
    <name type="scientific">Actinomyces ruminis</name>
    <dbReference type="NCBI Taxonomy" id="1937003"/>
    <lineage>
        <taxon>Bacteria</taxon>
        <taxon>Bacillati</taxon>
        <taxon>Actinomycetota</taxon>
        <taxon>Actinomycetes</taxon>
        <taxon>Actinomycetales</taxon>
        <taxon>Actinomycetaceae</taxon>
        <taxon>Actinomyces</taxon>
    </lineage>
</organism>
<dbReference type="CDD" id="cd00093">
    <property type="entry name" value="HTH_XRE"/>
    <property type="match status" value="1"/>
</dbReference>
<dbReference type="InterPro" id="IPR037171">
    <property type="entry name" value="NagB/RpiA_transferase-like"/>
</dbReference>
<evidence type="ECO:0000313" key="6">
    <source>
        <dbReference type="EMBL" id="PHP53004.1"/>
    </source>
</evidence>
<name>A0ABX4MFV2_9ACTO</name>
<dbReference type="InterPro" id="IPR000835">
    <property type="entry name" value="HTH_MarR-typ"/>
</dbReference>
<keyword evidence="4" id="KW-0804">Transcription</keyword>
<dbReference type="Gene3D" id="1.10.10.10">
    <property type="entry name" value="Winged helix-like DNA-binding domain superfamily/Winged helix DNA-binding domain"/>
    <property type="match status" value="1"/>
</dbReference>
<dbReference type="Pfam" id="PF12802">
    <property type="entry name" value="MarR_2"/>
    <property type="match status" value="1"/>
</dbReference>
<evidence type="ECO:0000256" key="3">
    <source>
        <dbReference type="ARBA" id="ARBA00023125"/>
    </source>
</evidence>
<proteinExistence type="inferred from homology"/>
<dbReference type="InterPro" id="IPR007324">
    <property type="entry name" value="Sugar-bd_dom_put"/>
</dbReference>
<accession>A0ABX4MFV2</accession>
<gene>
    <name evidence="6" type="ORF">BW737_005705</name>
</gene>
<dbReference type="InterPro" id="IPR051054">
    <property type="entry name" value="SorC_transcr_regulators"/>
</dbReference>
<dbReference type="SUPFAM" id="SSF46785">
    <property type="entry name" value="Winged helix' DNA-binding domain"/>
    <property type="match status" value="1"/>
</dbReference>
<feature type="domain" description="HTH cro/C1-type" evidence="5">
    <location>
        <begin position="129"/>
        <end position="150"/>
    </location>
</feature>
<comment type="caution">
    <text evidence="6">The sequence shown here is derived from an EMBL/GenBank/DDBJ whole genome shotgun (WGS) entry which is preliminary data.</text>
</comment>
<evidence type="ECO:0000256" key="4">
    <source>
        <dbReference type="ARBA" id="ARBA00023163"/>
    </source>
</evidence>
<dbReference type="EMBL" id="MTPX02000035">
    <property type="protein sequence ID" value="PHP53004.1"/>
    <property type="molecule type" value="Genomic_DNA"/>
</dbReference>
<sequence length="434" mass="47721">MWACRRFATTTCCGCSARPPARGREFLATSREATRTCRCGQQQTQTGCDPYHIARLIDSCLARTDHRNARTAASSRRDTSRLPAYTADGISFSLGQTDTPRGATVRITGVKLTRKEVLAIDVAHLYYDAGLTQAEVAERVHVSRPTVSKLLAYAQRKGFVRIEICDPREQDEALIEYLRERFDLTEIRLVGTLRHLPGRMGSELGAQGADMLSSILRDGDTIAVQTSSVLTNLAQHLDPAPRRSIKVWHMARTLSDYLRGREDMTALHLIANQLHAELTTLPNPLLVDSVPEANRLRAATKTRDSLARLASASIAVFSAAPIDAIASTVSELGLNRREAETIKQHAAGELCARIIDAEGRVCVPDLNNRTISVTLPDLRHIEQKILIAGGEQSAPVVRAALVNRYVDRLIVDVDTARMIASLDSRCESETPNAR</sequence>
<dbReference type="InterPro" id="IPR036388">
    <property type="entry name" value="WH-like_DNA-bd_sf"/>
</dbReference>
<evidence type="ECO:0000313" key="7">
    <source>
        <dbReference type="Proteomes" id="UP000194577"/>
    </source>
</evidence>
<protein>
    <recommendedName>
        <fullName evidence="5">HTH cro/C1-type domain-containing protein</fullName>
    </recommendedName>
</protein>
<dbReference type="InterPro" id="IPR001387">
    <property type="entry name" value="Cro/C1-type_HTH"/>
</dbReference>
<dbReference type="PANTHER" id="PTHR34294:SF1">
    <property type="entry name" value="TRANSCRIPTIONAL REGULATOR LSRR"/>
    <property type="match status" value="1"/>
</dbReference>
<dbReference type="PANTHER" id="PTHR34294">
    <property type="entry name" value="TRANSCRIPTIONAL REGULATOR-RELATED"/>
    <property type="match status" value="1"/>
</dbReference>
<dbReference type="SUPFAM" id="SSF100950">
    <property type="entry name" value="NagB/RpiA/CoA transferase-like"/>
    <property type="match status" value="1"/>
</dbReference>
<dbReference type="Gene3D" id="3.40.50.1360">
    <property type="match status" value="1"/>
</dbReference>